<dbReference type="AlphaFoldDB" id="A0A1G9P543"/>
<proteinExistence type="predicted"/>
<dbReference type="Gene3D" id="4.10.280.10">
    <property type="entry name" value="Helix-loop-helix DNA-binding domain"/>
    <property type="match status" value="1"/>
</dbReference>
<dbReference type="InterPro" id="IPR037208">
    <property type="entry name" value="Spo0E-like_sf"/>
</dbReference>
<dbReference type="Pfam" id="PF09388">
    <property type="entry name" value="SpoOE-like"/>
    <property type="match status" value="1"/>
</dbReference>
<dbReference type="GO" id="GO:0046983">
    <property type="term" value="F:protein dimerization activity"/>
    <property type="evidence" value="ECO:0007669"/>
    <property type="project" value="InterPro"/>
</dbReference>
<sequence length="50" mass="5979">MKKDLEREIEQLRLKMYKAYSNEPDGKEVLKISQALDKLLNEFQKTKSIH</sequence>
<dbReference type="Proteomes" id="UP000182347">
    <property type="component" value="Unassembled WGS sequence"/>
</dbReference>
<accession>A0A1G9P543</accession>
<evidence type="ECO:0000313" key="1">
    <source>
        <dbReference type="EMBL" id="SDL93829.1"/>
    </source>
</evidence>
<dbReference type="RefSeq" id="WP_074597971.1">
    <property type="nucleotide sequence ID" value="NZ_FNHF01000001.1"/>
</dbReference>
<dbReference type="InterPro" id="IPR036638">
    <property type="entry name" value="HLH_DNA-bd_sf"/>
</dbReference>
<organism evidence="1 2">
    <name type="scientific">Sediminibacillus halophilus</name>
    <dbReference type="NCBI Taxonomy" id="482461"/>
    <lineage>
        <taxon>Bacteria</taxon>
        <taxon>Bacillati</taxon>
        <taxon>Bacillota</taxon>
        <taxon>Bacilli</taxon>
        <taxon>Bacillales</taxon>
        <taxon>Bacillaceae</taxon>
        <taxon>Sediminibacillus</taxon>
    </lineage>
</organism>
<dbReference type="OrthoDB" id="2973540at2"/>
<reference evidence="2" key="1">
    <citation type="submission" date="2016-10" db="EMBL/GenBank/DDBJ databases">
        <authorList>
            <person name="Varghese N."/>
            <person name="Submissions S."/>
        </authorList>
    </citation>
    <scope>NUCLEOTIDE SEQUENCE [LARGE SCALE GENOMIC DNA]</scope>
    <source>
        <strain evidence="2">CGMCC 1.6199</strain>
    </source>
</reference>
<name>A0A1G9P543_9BACI</name>
<dbReference type="InterPro" id="IPR018540">
    <property type="entry name" value="Spo0E-like"/>
</dbReference>
<dbReference type="EMBL" id="FNHF01000001">
    <property type="protein sequence ID" value="SDL93829.1"/>
    <property type="molecule type" value="Genomic_DNA"/>
</dbReference>
<evidence type="ECO:0000313" key="2">
    <source>
        <dbReference type="Proteomes" id="UP000182347"/>
    </source>
</evidence>
<dbReference type="SUPFAM" id="SSF140500">
    <property type="entry name" value="BAS1536-like"/>
    <property type="match status" value="1"/>
</dbReference>
<protein>
    <submittedName>
        <fullName evidence="1">Spo0E like sporulation regulatory protein</fullName>
    </submittedName>
</protein>
<keyword evidence="2" id="KW-1185">Reference proteome</keyword>
<gene>
    <name evidence="1" type="ORF">SAMN05216244_1290</name>
</gene>
<dbReference type="GO" id="GO:0043937">
    <property type="term" value="P:regulation of sporulation"/>
    <property type="evidence" value="ECO:0007669"/>
    <property type="project" value="InterPro"/>
</dbReference>